<dbReference type="Proteomes" id="UP000075755">
    <property type="component" value="Plasmid pAA01"/>
</dbReference>
<proteinExistence type="predicted"/>
<gene>
    <name evidence="2" type="ORF">AA2016_5852</name>
    <name evidence="3" type="ORF">FHS67_000752</name>
</gene>
<name>A0AAC8YUI9_AMIAI</name>
<dbReference type="AlphaFoldDB" id="A0AAC8YUI9"/>
<keyword evidence="1" id="KW-0472">Membrane</keyword>
<accession>A0AAC8YUI9</accession>
<keyword evidence="5" id="KW-1185">Reference proteome</keyword>
<reference evidence="3 5" key="2">
    <citation type="submission" date="2020-08" db="EMBL/GenBank/DDBJ databases">
        <title>Genomic Encyclopedia of Type Strains, Phase IV (KMG-IV): sequencing the most valuable type-strain genomes for metagenomic binning, comparative biology and taxonomic classification.</title>
        <authorList>
            <person name="Goeker M."/>
        </authorList>
    </citation>
    <scope>NUCLEOTIDE SEQUENCE [LARGE SCALE GENOMIC DNA]</scope>
    <source>
        <strain evidence="3 5">DSM 10368</strain>
    </source>
</reference>
<evidence type="ECO:0000313" key="5">
    <source>
        <dbReference type="Proteomes" id="UP000577697"/>
    </source>
</evidence>
<feature type="transmembrane region" description="Helical" evidence="1">
    <location>
        <begin position="44"/>
        <end position="61"/>
    </location>
</feature>
<dbReference type="EMBL" id="JACICB010000002">
    <property type="protein sequence ID" value="MBB3704449.1"/>
    <property type="molecule type" value="Genomic_DNA"/>
</dbReference>
<evidence type="ECO:0000313" key="2">
    <source>
        <dbReference type="EMBL" id="AMS44757.1"/>
    </source>
</evidence>
<dbReference type="Proteomes" id="UP000577697">
    <property type="component" value="Unassembled WGS sequence"/>
</dbReference>
<feature type="transmembrane region" description="Helical" evidence="1">
    <location>
        <begin position="275"/>
        <end position="293"/>
    </location>
</feature>
<evidence type="ECO:0000313" key="3">
    <source>
        <dbReference type="EMBL" id="MBB3704449.1"/>
    </source>
</evidence>
<reference evidence="2 4" key="1">
    <citation type="submission" date="2016-03" db="EMBL/GenBank/DDBJ databases">
        <title>Complete genome of Aminobacter aminovorans KCTC 2477.</title>
        <authorList>
            <person name="Kim K.M."/>
        </authorList>
    </citation>
    <scope>NUCLEOTIDE SEQUENCE [LARGE SCALE GENOMIC DNA]</scope>
    <source>
        <strain evidence="2 4">KCTC 2477</strain>
        <plasmid evidence="2 4">pAA01</plasmid>
    </source>
</reference>
<keyword evidence="2" id="KW-0614">Plasmid</keyword>
<dbReference type="KEGG" id="aak:AA2016_5852"/>
<feature type="transmembrane region" description="Helical" evidence="1">
    <location>
        <begin position="141"/>
        <end position="160"/>
    </location>
</feature>
<dbReference type="Pfam" id="PF04143">
    <property type="entry name" value="Sulf_transp"/>
    <property type="match status" value="1"/>
</dbReference>
<keyword evidence="1" id="KW-1133">Transmembrane helix</keyword>
<organism evidence="2 4">
    <name type="scientific">Aminobacter aminovorans</name>
    <name type="common">Chelatobacter heintzii</name>
    <dbReference type="NCBI Taxonomy" id="83263"/>
    <lineage>
        <taxon>Bacteria</taxon>
        <taxon>Pseudomonadati</taxon>
        <taxon>Pseudomonadota</taxon>
        <taxon>Alphaproteobacteria</taxon>
        <taxon>Hyphomicrobiales</taxon>
        <taxon>Phyllobacteriaceae</taxon>
        <taxon>Aminobacter</taxon>
    </lineage>
</organism>
<sequence>MEIIVLSLLLLSLAFSLGFVLNRSSTCAVIAMTELLQERKPARFVAFFECTLWGALIYAAWQMTSGPQAHWSALAYTATGGVIFGVGAFVNGACAFGSVGHLGNGDTQFGFTFLGMYAVSTVASLANLLPAVMTSSMSLQVAAPVTLSMLVGFALLRFVIQRNNVTAYLKMTCAMLTTGVAYATIVLLKPGWSIALSHAQSLPLASIAITVAMFAGSVGSRWLERGRTRIKWPSLRGALRRLVGGTLMGSGAVLIPGGNDTLLLVGLPIGAQEAALAYLLFAISVAVLVRTIGSPAQAWS</sequence>
<evidence type="ECO:0008006" key="6">
    <source>
        <dbReference type="Google" id="ProtNLM"/>
    </source>
</evidence>
<dbReference type="InterPro" id="IPR007272">
    <property type="entry name" value="Sulf_transp_TsuA/YedE"/>
</dbReference>
<evidence type="ECO:0000313" key="4">
    <source>
        <dbReference type="Proteomes" id="UP000075755"/>
    </source>
</evidence>
<feature type="transmembrane region" description="Helical" evidence="1">
    <location>
        <begin position="238"/>
        <end position="255"/>
    </location>
</feature>
<feature type="transmembrane region" description="Helical" evidence="1">
    <location>
        <begin position="167"/>
        <end position="188"/>
    </location>
</feature>
<feature type="transmembrane region" description="Helical" evidence="1">
    <location>
        <begin position="73"/>
        <end position="97"/>
    </location>
</feature>
<feature type="transmembrane region" description="Helical" evidence="1">
    <location>
        <begin position="6"/>
        <end position="32"/>
    </location>
</feature>
<evidence type="ECO:0000256" key="1">
    <source>
        <dbReference type="SAM" id="Phobius"/>
    </source>
</evidence>
<feature type="transmembrane region" description="Helical" evidence="1">
    <location>
        <begin position="200"/>
        <end position="218"/>
    </location>
</feature>
<feature type="transmembrane region" description="Helical" evidence="1">
    <location>
        <begin position="109"/>
        <end position="129"/>
    </location>
</feature>
<protein>
    <recommendedName>
        <fullName evidence="6">Sulphur transport domain-containing protein</fullName>
    </recommendedName>
</protein>
<dbReference type="EMBL" id="CP015006">
    <property type="protein sequence ID" value="AMS44757.1"/>
    <property type="molecule type" value="Genomic_DNA"/>
</dbReference>
<geneLocation type="plasmid" evidence="2 4">
    <name>pAA01</name>
</geneLocation>
<keyword evidence="1" id="KW-0812">Transmembrane</keyword>
<dbReference type="RefSeq" id="WP_157097246.1">
    <property type="nucleotide sequence ID" value="NZ_CP015006.1"/>
</dbReference>